<organism evidence="12 13">
    <name type="scientific">Prosthecobacter debontii</name>
    <dbReference type="NCBI Taxonomy" id="48467"/>
    <lineage>
        <taxon>Bacteria</taxon>
        <taxon>Pseudomonadati</taxon>
        <taxon>Verrucomicrobiota</taxon>
        <taxon>Verrucomicrobiia</taxon>
        <taxon>Verrucomicrobiales</taxon>
        <taxon>Verrucomicrobiaceae</taxon>
        <taxon>Prosthecobacter</taxon>
    </lineage>
</organism>
<proteinExistence type="inferred from homology"/>
<sequence>MINLTRLYCDVAQPMDHLRYGRGHGAPTSAAERRPIVVWNITRRCNLKCVHCYQDSDSKHYPGELNWEQCQGVVDDLAQFKVPALLLSGGEPMIHPRFFELAEYATSQGLRLTLSTNGTLITPEKAQRIKDIGFSYVGISLDGMGETHDHFRGRTGAFEKAVNAFRLCKAVGQKVGLRLTLSRHNIDDLDNILDFIEREDIERVCFYHLVYSGRGADLIEVPHEDTRRAIDKILDRTALWAASGKPREVLTVDQPVDGPYLYMRLLKEDPDRAARALELLYWNGGGANSSGTGISNIDTQGFVHPDQFWHSLTLGNVKDRPFSEIWTNRHHPALNALRNRKEHLTGKCANCRWLNVCGGGFRVRALQMTGDFWAPDPSCYLREEETLAQAA</sequence>
<evidence type="ECO:0000256" key="6">
    <source>
        <dbReference type="ARBA" id="ARBA00023014"/>
    </source>
</evidence>
<dbReference type="InterPro" id="IPR013785">
    <property type="entry name" value="Aldolase_TIM"/>
</dbReference>
<evidence type="ECO:0000313" key="13">
    <source>
        <dbReference type="Proteomes" id="UP000190774"/>
    </source>
</evidence>
<dbReference type="GO" id="GO:0003824">
    <property type="term" value="F:catalytic activity"/>
    <property type="evidence" value="ECO:0007669"/>
    <property type="project" value="InterPro"/>
</dbReference>
<dbReference type="Gene3D" id="3.20.20.70">
    <property type="entry name" value="Aldolase class I"/>
    <property type="match status" value="1"/>
</dbReference>
<keyword evidence="2" id="KW-0004">4Fe-4S</keyword>
<evidence type="ECO:0000256" key="10">
    <source>
        <dbReference type="ARBA" id="ARBA00073867"/>
    </source>
</evidence>
<gene>
    <name evidence="12" type="ORF">SAMN02745166_04721</name>
</gene>
<dbReference type="GO" id="GO:0006783">
    <property type="term" value="P:heme biosynthetic process"/>
    <property type="evidence" value="ECO:0007669"/>
    <property type="project" value="TreeGrafter"/>
</dbReference>
<dbReference type="STRING" id="48467.SAMN02745166_04721"/>
<dbReference type="AlphaFoldDB" id="A0A1T4Z0V0"/>
<dbReference type="PANTHER" id="PTHR11228:SF7">
    <property type="entry name" value="PQQA PEPTIDE CYCLASE"/>
    <property type="match status" value="1"/>
</dbReference>
<dbReference type="NCBIfam" id="TIGR04085">
    <property type="entry name" value="rSAM_more_4Fe4S"/>
    <property type="match status" value="1"/>
</dbReference>
<evidence type="ECO:0000256" key="3">
    <source>
        <dbReference type="ARBA" id="ARBA00022691"/>
    </source>
</evidence>
<dbReference type="InterPro" id="IPR007197">
    <property type="entry name" value="rSAM"/>
</dbReference>
<evidence type="ECO:0000256" key="1">
    <source>
        <dbReference type="ARBA" id="ARBA00001966"/>
    </source>
</evidence>
<dbReference type="InterPro" id="IPR006638">
    <property type="entry name" value="Elp3/MiaA/NifB-like_rSAM"/>
</dbReference>
<keyword evidence="3" id="KW-0949">S-adenosyl-L-methionine</keyword>
<evidence type="ECO:0000256" key="2">
    <source>
        <dbReference type="ARBA" id="ARBA00022485"/>
    </source>
</evidence>
<dbReference type="GO" id="GO:0051539">
    <property type="term" value="F:4 iron, 4 sulfur cluster binding"/>
    <property type="evidence" value="ECO:0007669"/>
    <property type="project" value="UniProtKB-KW"/>
</dbReference>
<dbReference type="RefSeq" id="WP_078815841.1">
    <property type="nucleotide sequence ID" value="NZ_FUYE01000024.1"/>
</dbReference>
<evidence type="ECO:0000313" key="12">
    <source>
        <dbReference type="EMBL" id="SKB07586.1"/>
    </source>
</evidence>
<dbReference type="GO" id="GO:0046872">
    <property type="term" value="F:metal ion binding"/>
    <property type="evidence" value="ECO:0007669"/>
    <property type="project" value="UniProtKB-KW"/>
</dbReference>
<comment type="cofactor">
    <cofactor evidence="1">
        <name>[4Fe-4S] cluster</name>
        <dbReference type="ChEBI" id="CHEBI:49883"/>
    </cofactor>
</comment>
<dbReference type="SFLD" id="SFLDG01386">
    <property type="entry name" value="main_SPASM_domain-containing"/>
    <property type="match status" value="1"/>
</dbReference>
<dbReference type="SFLD" id="SFLDS00029">
    <property type="entry name" value="Radical_SAM"/>
    <property type="match status" value="1"/>
</dbReference>
<dbReference type="SFLD" id="SFLDG01385">
    <property type="entry name" value="heme_carboxy_lyase_like"/>
    <property type="match status" value="1"/>
</dbReference>
<keyword evidence="7" id="KW-0456">Lyase</keyword>
<evidence type="ECO:0000256" key="5">
    <source>
        <dbReference type="ARBA" id="ARBA00023004"/>
    </source>
</evidence>
<dbReference type="PROSITE" id="PS51918">
    <property type="entry name" value="RADICAL_SAM"/>
    <property type="match status" value="1"/>
</dbReference>
<dbReference type="InterPro" id="IPR034480">
    <property type="entry name" value="Heme_synthase-like"/>
</dbReference>
<comment type="similarity">
    <text evidence="8">Belongs to the radical SAM superfamily.</text>
</comment>
<accession>A0A1T4Z0V0</accession>
<feature type="domain" description="Radical SAM core" evidence="11">
    <location>
        <begin position="31"/>
        <end position="239"/>
    </location>
</feature>
<dbReference type="Pfam" id="PF13186">
    <property type="entry name" value="SPASM"/>
    <property type="match status" value="1"/>
</dbReference>
<dbReference type="CDD" id="cd21123">
    <property type="entry name" value="SPASM_MftC-like"/>
    <property type="match status" value="1"/>
</dbReference>
<dbReference type="SUPFAM" id="SSF102114">
    <property type="entry name" value="Radical SAM enzymes"/>
    <property type="match status" value="1"/>
</dbReference>
<dbReference type="SMART" id="SM00729">
    <property type="entry name" value="Elp3"/>
    <property type="match status" value="1"/>
</dbReference>
<dbReference type="InterPro" id="IPR017200">
    <property type="entry name" value="PqqE-like"/>
</dbReference>
<dbReference type="PANTHER" id="PTHR11228">
    <property type="entry name" value="RADICAL SAM DOMAIN PROTEIN"/>
    <property type="match status" value="1"/>
</dbReference>
<dbReference type="InterPro" id="IPR050377">
    <property type="entry name" value="Radical_SAM_PqqE_MftC-like"/>
</dbReference>
<dbReference type="SFLD" id="SFLDG01067">
    <property type="entry name" value="SPASM/twitch_domain_containing"/>
    <property type="match status" value="1"/>
</dbReference>
<dbReference type="OrthoDB" id="7021155at2"/>
<evidence type="ECO:0000256" key="9">
    <source>
        <dbReference type="ARBA" id="ARBA00056787"/>
    </source>
</evidence>
<comment type="function">
    <text evidence="9">Involved in heme d1 biosynthesis. Radical SAM enzyme that catalyzes the removal of two propionate side chains from the intermediate 12,18-didecarboxysiroheme (DDSH) and may introduce the keto functions on rings A and B, yielding the heme d1 precursor dihydro-heme d1.</text>
</comment>
<keyword evidence="4" id="KW-0479">Metal-binding</keyword>
<reference evidence="13" key="1">
    <citation type="submission" date="2017-02" db="EMBL/GenBank/DDBJ databases">
        <authorList>
            <person name="Varghese N."/>
            <person name="Submissions S."/>
        </authorList>
    </citation>
    <scope>NUCLEOTIDE SEQUENCE [LARGE SCALE GENOMIC DNA]</scope>
    <source>
        <strain evidence="13">ATCC 700200</strain>
    </source>
</reference>
<evidence type="ECO:0000256" key="8">
    <source>
        <dbReference type="ARBA" id="ARBA00023462"/>
    </source>
</evidence>
<keyword evidence="13" id="KW-1185">Reference proteome</keyword>
<evidence type="ECO:0000256" key="4">
    <source>
        <dbReference type="ARBA" id="ARBA00022723"/>
    </source>
</evidence>
<evidence type="ECO:0000259" key="11">
    <source>
        <dbReference type="PROSITE" id="PS51918"/>
    </source>
</evidence>
<protein>
    <recommendedName>
        <fullName evidence="10">Pre-heme d1 synthase</fullName>
    </recommendedName>
</protein>
<dbReference type="PIRSF" id="PIRSF037420">
    <property type="entry name" value="PQQ_syn_pqqE"/>
    <property type="match status" value="1"/>
</dbReference>
<dbReference type="CDD" id="cd01335">
    <property type="entry name" value="Radical_SAM"/>
    <property type="match status" value="1"/>
</dbReference>
<dbReference type="InterPro" id="IPR023885">
    <property type="entry name" value="4Fe4S-binding_SPASM_dom"/>
</dbReference>
<name>A0A1T4Z0V0_9BACT</name>
<evidence type="ECO:0000256" key="7">
    <source>
        <dbReference type="ARBA" id="ARBA00023239"/>
    </source>
</evidence>
<dbReference type="Pfam" id="PF04055">
    <property type="entry name" value="Radical_SAM"/>
    <property type="match status" value="1"/>
</dbReference>
<keyword evidence="5" id="KW-0408">Iron</keyword>
<dbReference type="InterPro" id="IPR058240">
    <property type="entry name" value="rSAM_sf"/>
</dbReference>
<dbReference type="Proteomes" id="UP000190774">
    <property type="component" value="Unassembled WGS sequence"/>
</dbReference>
<dbReference type="FunFam" id="3.20.20.70:FF:000188">
    <property type="entry name" value="Mycofactocin radical SAM maturase MftC"/>
    <property type="match status" value="1"/>
</dbReference>
<keyword evidence="6" id="KW-0411">Iron-sulfur</keyword>
<dbReference type="EMBL" id="FUYE01000024">
    <property type="protein sequence ID" value="SKB07586.1"/>
    <property type="molecule type" value="Genomic_DNA"/>
</dbReference>